<dbReference type="InterPro" id="IPR038063">
    <property type="entry name" value="Transpep_catalytic_dom"/>
</dbReference>
<evidence type="ECO:0000256" key="2">
    <source>
        <dbReference type="ARBA" id="ARBA00005992"/>
    </source>
</evidence>
<protein>
    <submittedName>
        <fullName evidence="10">L,D-transpeptidase family protein</fullName>
    </submittedName>
</protein>
<dbReference type="Pfam" id="PF03734">
    <property type="entry name" value="YkuD"/>
    <property type="match status" value="1"/>
</dbReference>
<evidence type="ECO:0000256" key="1">
    <source>
        <dbReference type="ARBA" id="ARBA00004752"/>
    </source>
</evidence>
<keyword evidence="8" id="KW-0732">Signal</keyword>
<dbReference type="PANTHER" id="PTHR36699:SF1">
    <property type="entry name" value="L,D-TRANSPEPTIDASE YAFK-RELATED"/>
    <property type="match status" value="1"/>
</dbReference>
<evidence type="ECO:0000259" key="9">
    <source>
        <dbReference type="PROSITE" id="PS52029"/>
    </source>
</evidence>
<dbReference type="Proteomes" id="UP001501321">
    <property type="component" value="Unassembled WGS sequence"/>
</dbReference>
<proteinExistence type="inferred from homology"/>
<dbReference type="PROSITE" id="PS52029">
    <property type="entry name" value="LD_TPASE"/>
    <property type="match status" value="1"/>
</dbReference>
<evidence type="ECO:0000256" key="5">
    <source>
        <dbReference type="ARBA" id="ARBA00022984"/>
    </source>
</evidence>
<gene>
    <name evidence="10" type="ORF">GCM10023095_29300</name>
</gene>
<reference evidence="11" key="1">
    <citation type="journal article" date="2019" name="Int. J. Syst. Evol. Microbiol.">
        <title>The Global Catalogue of Microorganisms (GCM) 10K type strain sequencing project: providing services to taxonomists for standard genome sequencing and annotation.</title>
        <authorList>
            <consortium name="The Broad Institute Genomics Platform"/>
            <consortium name="The Broad Institute Genome Sequencing Center for Infectious Disease"/>
            <person name="Wu L."/>
            <person name="Ma J."/>
        </authorList>
    </citation>
    <scope>NUCLEOTIDE SEQUENCE [LARGE SCALE GENOMIC DNA]</scope>
    <source>
        <strain evidence="11">JCM 32226</strain>
    </source>
</reference>
<dbReference type="PANTHER" id="PTHR36699">
    <property type="entry name" value="LD-TRANSPEPTIDASE"/>
    <property type="match status" value="1"/>
</dbReference>
<evidence type="ECO:0000256" key="3">
    <source>
        <dbReference type="ARBA" id="ARBA00022679"/>
    </source>
</evidence>
<comment type="similarity">
    <text evidence="2">Belongs to the YkuD family.</text>
</comment>
<evidence type="ECO:0000256" key="6">
    <source>
        <dbReference type="ARBA" id="ARBA00023316"/>
    </source>
</evidence>
<feature type="active site" description="Proton donor/acceptor" evidence="7">
    <location>
        <position position="117"/>
    </location>
</feature>
<dbReference type="CDD" id="cd16913">
    <property type="entry name" value="YkuD_like"/>
    <property type="match status" value="1"/>
</dbReference>
<feature type="domain" description="L,D-TPase catalytic" evidence="9">
    <location>
        <begin position="27"/>
        <end position="161"/>
    </location>
</feature>
<accession>A0ABP8QJ21</accession>
<keyword evidence="11" id="KW-1185">Reference proteome</keyword>
<evidence type="ECO:0000313" key="11">
    <source>
        <dbReference type="Proteomes" id="UP001501321"/>
    </source>
</evidence>
<evidence type="ECO:0000256" key="7">
    <source>
        <dbReference type="PROSITE-ProRule" id="PRU01373"/>
    </source>
</evidence>
<comment type="caution">
    <text evidence="10">The sequence shown here is derived from an EMBL/GenBank/DDBJ whole genome shotgun (WGS) entry which is preliminary data.</text>
</comment>
<feature type="chain" id="PRO_5046886997" evidence="8">
    <location>
        <begin position="19"/>
        <end position="162"/>
    </location>
</feature>
<dbReference type="SUPFAM" id="SSF141523">
    <property type="entry name" value="L,D-transpeptidase catalytic domain-like"/>
    <property type="match status" value="1"/>
</dbReference>
<keyword evidence="4 7" id="KW-0133">Cell shape</keyword>
<dbReference type="EMBL" id="BAABFC010000024">
    <property type="protein sequence ID" value="GAA4503287.1"/>
    <property type="molecule type" value="Genomic_DNA"/>
</dbReference>
<keyword evidence="6 7" id="KW-0961">Cell wall biogenesis/degradation</keyword>
<keyword evidence="3" id="KW-0808">Transferase</keyword>
<sequence>MRRLAVWLFLLCSLPVQAAWFVPPDVDLIVVEKARHSLVLYHQGQPIKRYWVALGSNPLGHKLQQGDGRTPEGRYTIDARRPQSRFYKALHISYPNEEDRRSAQARGVSPGSDILIHGQPNGSEALGVQSSYWTNGCIGLLNGDMDELWQVVKEGTPIEIRP</sequence>
<dbReference type="InterPro" id="IPR005490">
    <property type="entry name" value="LD_TPept_cat_dom"/>
</dbReference>
<evidence type="ECO:0000256" key="4">
    <source>
        <dbReference type="ARBA" id="ARBA00022960"/>
    </source>
</evidence>
<evidence type="ECO:0000313" key="10">
    <source>
        <dbReference type="EMBL" id="GAA4503287.1"/>
    </source>
</evidence>
<feature type="signal peptide" evidence="8">
    <location>
        <begin position="1"/>
        <end position="18"/>
    </location>
</feature>
<feature type="active site" description="Nucleophile" evidence="7">
    <location>
        <position position="137"/>
    </location>
</feature>
<dbReference type="Gene3D" id="2.40.440.10">
    <property type="entry name" value="L,D-transpeptidase catalytic domain-like"/>
    <property type="match status" value="1"/>
</dbReference>
<dbReference type="RefSeq" id="WP_345014462.1">
    <property type="nucleotide sequence ID" value="NZ_BAABFC010000024.1"/>
</dbReference>
<organism evidence="10 11">
    <name type="scientific">Pseudaeromonas paramecii</name>
    <dbReference type="NCBI Taxonomy" id="2138166"/>
    <lineage>
        <taxon>Bacteria</taxon>
        <taxon>Pseudomonadati</taxon>
        <taxon>Pseudomonadota</taxon>
        <taxon>Gammaproteobacteria</taxon>
        <taxon>Aeromonadales</taxon>
        <taxon>Aeromonadaceae</taxon>
        <taxon>Pseudaeromonas</taxon>
    </lineage>
</organism>
<comment type="pathway">
    <text evidence="1 7">Cell wall biogenesis; peptidoglycan biosynthesis.</text>
</comment>
<evidence type="ECO:0000256" key="8">
    <source>
        <dbReference type="SAM" id="SignalP"/>
    </source>
</evidence>
<keyword evidence="5 7" id="KW-0573">Peptidoglycan synthesis</keyword>
<name>A0ABP8QJ21_9GAMM</name>